<protein>
    <recommendedName>
        <fullName evidence="1">Replication protein A 70 kDa DNA-binding subunit B/D first OB fold domain-containing protein</fullName>
    </recommendedName>
</protein>
<comment type="caution">
    <text evidence="2">The sequence shown here is derived from an EMBL/GenBank/DDBJ whole genome shotgun (WGS) entry which is preliminary data.</text>
</comment>
<dbReference type="Proteomes" id="UP000467841">
    <property type="component" value="Unassembled WGS sequence"/>
</dbReference>
<dbReference type="Gene3D" id="2.40.50.140">
    <property type="entry name" value="Nucleic acid-binding proteins"/>
    <property type="match status" value="2"/>
</dbReference>
<evidence type="ECO:0000313" key="2">
    <source>
        <dbReference type="EMBL" id="CAA7054540.1"/>
    </source>
</evidence>
<dbReference type="InterPro" id="IPR012340">
    <property type="entry name" value="NA-bd_OB-fold"/>
</dbReference>
<dbReference type="SUPFAM" id="SSF50249">
    <property type="entry name" value="Nucleic acid-binding proteins"/>
    <property type="match status" value="2"/>
</dbReference>
<evidence type="ECO:0000313" key="3">
    <source>
        <dbReference type="Proteomes" id="UP000467841"/>
    </source>
</evidence>
<feature type="domain" description="Replication protein A 70 kDa DNA-binding subunit B/D first OB fold" evidence="1">
    <location>
        <begin position="7"/>
        <end position="97"/>
    </location>
</feature>
<dbReference type="AlphaFoldDB" id="A0A6D2KMJ9"/>
<name>A0A6D2KMJ9_9BRAS</name>
<keyword evidence="3" id="KW-1185">Reference proteome</keyword>
<evidence type="ECO:0000259" key="1">
    <source>
        <dbReference type="Pfam" id="PF02721"/>
    </source>
</evidence>
<sequence length="262" mass="30156">MTIGSAFTKLADVRSFKSSWKVRVKVLHSWSQFSGMSGETMELVLADEHKKDIGHLSNELQDGEWKVLENFTLSPATGQFRPISSKWKMSLFMNMVVLDVSEIRSVPVPEAEAFMHGFPDDGAIIFIKEDDQEKVEKFRIFCKVYGIDTDWGWYYFGCGKCQYRFTKDLKKEAPTKPRPNVPIWYCDRCKTNVKILSLKFKLLLLVEDETAKRSIWSTMEHLGREEQGRTLCLELSLTAHAQMKKEAALKPARPTRATNWSS</sequence>
<accession>A0A6D2KMJ9</accession>
<dbReference type="Pfam" id="PF02721">
    <property type="entry name" value="DUF223"/>
    <property type="match status" value="1"/>
</dbReference>
<dbReference type="CDD" id="cd04480">
    <property type="entry name" value="RPA1_DBD_A_like"/>
    <property type="match status" value="1"/>
</dbReference>
<reference evidence="2" key="1">
    <citation type="submission" date="2020-01" db="EMBL/GenBank/DDBJ databases">
        <authorList>
            <person name="Mishra B."/>
        </authorList>
    </citation>
    <scope>NUCLEOTIDE SEQUENCE [LARGE SCALE GENOMIC DNA]</scope>
</reference>
<dbReference type="EMBL" id="CACVBM020001582">
    <property type="protein sequence ID" value="CAA7054540.1"/>
    <property type="molecule type" value="Genomic_DNA"/>
</dbReference>
<organism evidence="2 3">
    <name type="scientific">Microthlaspi erraticum</name>
    <dbReference type="NCBI Taxonomy" id="1685480"/>
    <lineage>
        <taxon>Eukaryota</taxon>
        <taxon>Viridiplantae</taxon>
        <taxon>Streptophyta</taxon>
        <taxon>Embryophyta</taxon>
        <taxon>Tracheophyta</taxon>
        <taxon>Spermatophyta</taxon>
        <taxon>Magnoliopsida</taxon>
        <taxon>eudicotyledons</taxon>
        <taxon>Gunneridae</taxon>
        <taxon>Pentapetalae</taxon>
        <taxon>rosids</taxon>
        <taxon>malvids</taxon>
        <taxon>Brassicales</taxon>
        <taxon>Brassicaceae</taxon>
        <taxon>Coluteocarpeae</taxon>
        <taxon>Microthlaspi</taxon>
    </lineage>
</organism>
<gene>
    <name evidence="2" type="ORF">MERR_LOCUS41776</name>
</gene>
<dbReference type="OrthoDB" id="696647at2759"/>
<dbReference type="InterPro" id="IPR003871">
    <property type="entry name" value="RFA1B/D_OB_1st"/>
</dbReference>
<proteinExistence type="predicted"/>